<protein>
    <recommendedName>
        <fullName evidence="1">Methyltransferase type 11 domain-containing protein</fullName>
    </recommendedName>
</protein>
<dbReference type="InterPro" id="IPR013216">
    <property type="entry name" value="Methyltransf_11"/>
</dbReference>
<dbReference type="PANTHER" id="PTHR42912:SF80">
    <property type="entry name" value="METHYLTRANSFERASE DOMAIN-CONTAINING PROTEIN"/>
    <property type="match status" value="1"/>
</dbReference>
<dbReference type="Proteomes" id="UP000075420">
    <property type="component" value="Unassembled WGS sequence"/>
</dbReference>
<dbReference type="CDD" id="cd02440">
    <property type="entry name" value="AdoMet_MTases"/>
    <property type="match status" value="1"/>
</dbReference>
<sequence length="252" mass="27335">MRSQTDEATADEHLRATRAYYDEFSARYEARRGGRDPGGYHDLVDALEVDFVRRFGEGRDVLEVGCGTGLLLERIRAFARSARGVDLSPGMLERARERGLDVVEGSATALPFADGSFDVACSFKVLAHVEDVRRALSEMARVVRPGGHVIAEFYNPYSLRGLVKKLGPAGAISDRTRESAVYTRFDAPSAAAAQMPPGVRVVASRGVRIVTPFAAVMRVPGLGPLLRRAEWALCDSPLAQLGGFWIAAAQKA</sequence>
<dbReference type="InterPro" id="IPR050508">
    <property type="entry name" value="Methyltransf_Superfamily"/>
</dbReference>
<evidence type="ECO:0000259" key="1">
    <source>
        <dbReference type="Pfam" id="PF08241"/>
    </source>
</evidence>
<evidence type="ECO:0000313" key="3">
    <source>
        <dbReference type="Proteomes" id="UP000075420"/>
    </source>
</evidence>
<dbReference type="GO" id="GO:0008757">
    <property type="term" value="F:S-adenosylmethionine-dependent methyltransferase activity"/>
    <property type="evidence" value="ECO:0007669"/>
    <property type="project" value="InterPro"/>
</dbReference>
<dbReference type="Gene3D" id="3.40.50.150">
    <property type="entry name" value="Vaccinia Virus protein VP39"/>
    <property type="match status" value="1"/>
</dbReference>
<organism evidence="2 3">
    <name type="scientific">Sorangium cellulosum</name>
    <name type="common">Polyangium cellulosum</name>
    <dbReference type="NCBI Taxonomy" id="56"/>
    <lineage>
        <taxon>Bacteria</taxon>
        <taxon>Pseudomonadati</taxon>
        <taxon>Myxococcota</taxon>
        <taxon>Polyangia</taxon>
        <taxon>Polyangiales</taxon>
        <taxon>Polyangiaceae</taxon>
        <taxon>Sorangium</taxon>
    </lineage>
</organism>
<accession>A0A150PC76</accession>
<feature type="domain" description="Methyltransferase type 11" evidence="1">
    <location>
        <begin position="62"/>
        <end position="150"/>
    </location>
</feature>
<dbReference type="SUPFAM" id="SSF53335">
    <property type="entry name" value="S-adenosyl-L-methionine-dependent methyltransferases"/>
    <property type="match status" value="1"/>
</dbReference>
<proteinExistence type="predicted"/>
<dbReference type="Pfam" id="PF08241">
    <property type="entry name" value="Methyltransf_11"/>
    <property type="match status" value="1"/>
</dbReference>
<dbReference type="EMBL" id="JELY01002207">
    <property type="protein sequence ID" value="KYF53274.1"/>
    <property type="molecule type" value="Genomic_DNA"/>
</dbReference>
<dbReference type="PANTHER" id="PTHR42912">
    <property type="entry name" value="METHYLTRANSFERASE"/>
    <property type="match status" value="1"/>
</dbReference>
<dbReference type="InterPro" id="IPR029063">
    <property type="entry name" value="SAM-dependent_MTases_sf"/>
</dbReference>
<reference evidence="2 3" key="1">
    <citation type="submission" date="2014-02" db="EMBL/GenBank/DDBJ databases">
        <title>The small core and large imbalanced accessory genome model reveals a collaborative survival strategy of Sorangium cellulosum strains in nature.</title>
        <authorList>
            <person name="Han K."/>
            <person name="Peng R."/>
            <person name="Blom J."/>
            <person name="Li Y.-Z."/>
        </authorList>
    </citation>
    <scope>NUCLEOTIDE SEQUENCE [LARGE SCALE GENOMIC DNA]</scope>
    <source>
        <strain evidence="2 3">So0157-25</strain>
    </source>
</reference>
<name>A0A150PC76_SORCE</name>
<evidence type="ECO:0000313" key="2">
    <source>
        <dbReference type="EMBL" id="KYF53274.1"/>
    </source>
</evidence>
<gene>
    <name evidence="2" type="ORF">BE08_09735</name>
</gene>
<comment type="caution">
    <text evidence="2">The sequence shown here is derived from an EMBL/GenBank/DDBJ whole genome shotgun (WGS) entry which is preliminary data.</text>
</comment>
<dbReference type="AlphaFoldDB" id="A0A150PC76"/>